<feature type="compositionally biased region" description="Basic and acidic residues" evidence="1">
    <location>
        <begin position="21"/>
        <end position="36"/>
    </location>
</feature>
<evidence type="ECO:0000313" key="2">
    <source>
        <dbReference type="EnsemblPlants" id="ONIVA01G43680.1"/>
    </source>
</evidence>
<accession>A0A0E0FWD1</accession>
<keyword evidence="3" id="KW-1185">Reference proteome</keyword>
<dbReference type="EnsemblPlants" id="ONIVA01G43680.1">
    <property type="protein sequence ID" value="ONIVA01G43680.1"/>
    <property type="gene ID" value="ONIVA01G43680"/>
</dbReference>
<feature type="region of interest" description="Disordered" evidence="1">
    <location>
        <begin position="1"/>
        <end position="42"/>
    </location>
</feature>
<dbReference type="AlphaFoldDB" id="A0A0E0FWD1"/>
<sequence>MPLSNNPLSFAHGCPHRRRRPEREGGDIIRSQREAHTTAQVSAVEENERLDLDLDDLDEAVGELFLDFFLLLFLGGFGTQLGEAALPVGLSQPIKIITMSKMGLQNF</sequence>
<organism evidence="2">
    <name type="scientific">Oryza nivara</name>
    <name type="common">Indian wild rice</name>
    <name type="synonym">Oryza sativa f. spontanea</name>
    <dbReference type="NCBI Taxonomy" id="4536"/>
    <lineage>
        <taxon>Eukaryota</taxon>
        <taxon>Viridiplantae</taxon>
        <taxon>Streptophyta</taxon>
        <taxon>Embryophyta</taxon>
        <taxon>Tracheophyta</taxon>
        <taxon>Spermatophyta</taxon>
        <taxon>Magnoliopsida</taxon>
        <taxon>Liliopsida</taxon>
        <taxon>Poales</taxon>
        <taxon>Poaceae</taxon>
        <taxon>BOP clade</taxon>
        <taxon>Oryzoideae</taxon>
        <taxon>Oryzeae</taxon>
        <taxon>Oryzinae</taxon>
        <taxon>Oryza</taxon>
    </lineage>
</organism>
<name>A0A0E0FWD1_ORYNI</name>
<reference evidence="2" key="1">
    <citation type="submission" date="2015-04" db="UniProtKB">
        <authorList>
            <consortium name="EnsemblPlants"/>
        </authorList>
    </citation>
    <scope>IDENTIFICATION</scope>
    <source>
        <strain evidence="2">SL10</strain>
    </source>
</reference>
<proteinExistence type="predicted"/>
<evidence type="ECO:0000313" key="3">
    <source>
        <dbReference type="Proteomes" id="UP000006591"/>
    </source>
</evidence>
<evidence type="ECO:0000256" key="1">
    <source>
        <dbReference type="SAM" id="MobiDB-lite"/>
    </source>
</evidence>
<dbReference type="Gramene" id="ONIVA01G43680.1">
    <property type="protein sequence ID" value="ONIVA01G43680.1"/>
    <property type="gene ID" value="ONIVA01G43680"/>
</dbReference>
<protein>
    <submittedName>
        <fullName evidence="2">Uncharacterized protein</fullName>
    </submittedName>
</protein>
<dbReference type="Proteomes" id="UP000006591">
    <property type="component" value="Chromosome 1"/>
</dbReference>
<dbReference type="HOGENOM" id="CLU_2214188_0_0_1"/>
<reference evidence="2" key="2">
    <citation type="submission" date="2018-04" db="EMBL/GenBank/DDBJ databases">
        <title>OnivRS2 (Oryza nivara Reference Sequence Version 2).</title>
        <authorList>
            <person name="Zhang J."/>
            <person name="Kudrna D."/>
            <person name="Lee S."/>
            <person name="Talag J."/>
            <person name="Rajasekar S."/>
            <person name="Welchert J."/>
            <person name="Hsing Y.-I."/>
            <person name="Wing R.A."/>
        </authorList>
    </citation>
    <scope>NUCLEOTIDE SEQUENCE [LARGE SCALE GENOMIC DNA]</scope>
</reference>